<dbReference type="InterPro" id="IPR042099">
    <property type="entry name" value="ANL_N_sf"/>
</dbReference>
<dbReference type="PANTHER" id="PTHR45527">
    <property type="entry name" value="NONRIBOSOMAL PEPTIDE SYNTHETASE"/>
    <property type="match status" value="1"/>
</dbReference>
<sequence length="524" mass="57001">MSVENGTLFASFAASAERNAGEPALRVAGHQLTYAQLLEQVERLAGRIVERHGSRPRVVGLCASRSLAAYVGYLAALRLSATVVPLGTQLPAERIRSICAAAGADLLIADDDPAVAIQAVGADRVLHLPDTADRRWYEEPAPRWDEPCAAAPDAVAYTLFTSGSTGAPKGVPIRHRNLTAYLASCIDTYQVGPGSRLSQTFELTFDPSVFDMFVAWLSGALLVVAAPGDTLAPVRYVRDHEITHWFSVPSVISLARRLRQLRPGSLPTLRYSLFAGEQLTLAQARAWAEAAPGSILENLYGPTELTVTCTRYRLPADPARWPRTSNDTVPIGRIYPHLEGVLLGPDGVAGDDGELCVRGPQRFDGYLDGGQNARRFVSYDGRPATETEPVRHAWYRTGDRVRLEDGELVHLGRLDDQVKIHGYRVELGEIESVLRRHSPVEDVVVLALPDPAGIALHAVYTGDAVDEAVLAAAVARHLPPYMAPERYHRVQHFPLNGNGKIDRGRLAAGIHPPQEISVQHTPAR</sequence>
<protein>
    <submittedName>
        <fullName evidence="3">Amino acid adenylation domain-containing protein</fullName>
    </submittedName>
</protein>
<dbReference type="NCBIfam" id="TIGR01733">
    <property type="entry name" value="AA-adenyl-dom"/>
    <property type="match status" value="1"/>
</dbReference>
<dbReference type="InterPro" id="IPR010071">
    <property type="entry name" value="AA_adenyl_dom"/>
</dbReference>
<dbReference type="SUPFAM" id="SSF56801">
    <property type="entry name" value="Acetyl-CoA synthetase-like"/>
    <property type="match status" value="1"/>
</dbReference>
<dbReference type="AlphaFoldDB" id="A0A239HBU6"/>
<dbReference type="GO" id="GO:0005737">
    <property type="term" value="C:cytoplasm"/>
    <property type="evidence" value="ECO:0007669"/>
    <property type="project" value="TreeGrafter"/>
</dbReference>
<dbReference type="GO" id="GO:0043041">
    <property type="term" value="P:amino acid activation for nonribosomal peptide biosynthetic process"/>
    <property type="evidence" value="ECO:0007669"/>
    <property type="project" value="TreeGrafter"/>
</dbReference>
<dbReference type="Proteomes" id="UP000198415">
    <property type="component" value="Unassembled WGS sequence"/>
</dbReference>
<dbReference type="OrthoDB" id="3802848at2"/>
<dbReference type="GO" id="GO:0031177">
    <property type="term" value="F:phosphopantetheine binding"/>
    <property type="evidence" value="ECO:0007669"/>
    <property type="project" value="TreeGrafter"/>
</dbReference>
<name>A0A239HBU6_9ACTN</name>
<gene>
    <name evidence="3" type="ORF">SAMN06264365_12424</name>
</gene>
<dbReference type="EMBL" id="FZNR01000024">
    <property type="protein sequence ID" value="SNS78830.1"/>
    <property type="molecule type" value="Genomic_DNA"/>
</dbReference>
<organism evidence="3 4">
    <name type="scientific">Actinoplanes regularis</name>
    <dbReference type="NCBI Taxonomy" id="52697"/>
    <lineage>
        <taxon>Bacteria</taxon>
        <taxon>Bacillati</taxon>
        <taxon>Actinomycetota</taxon>
        <taxon>Actinomycetes</taxon>
        <taxon>Micromonosporales</taxon>
        <taxon>Micromonosporaceae</taxon>
        <taxon>Actinoplanes</taxon>
    </lineage>
</organism>
<dbReference type="Gene3D" id="3.30.300.30">
    <property type="match status" value="1"/>
</dbReference>
<dbReference type="InterPro" id="IPR025110">
    <property type="entry name" value="AMP-bd_C"/>
</dbReference>
<dbReference type="Pfam" id="PF13193">
    <property type="entry name" value="AMP-binding_C"/>
    <property type="match status" value="1"/>
</dbReference>
<feature type="domain" description="AMP-dependent synthetase/ligase" evidence="1">
    <location>
        <begin position="12"/>
        <end position="367"/>
    </location>
</feature>
<dbReference type="GO" id="GO:0044550">
    <property type="term" value="P:secondary metabolite biosynthetic process"/>
    <property type="evidence" value="ECO:0007669"/>
    <property type="project" value="TreeGrafter"/>
</dbReference>
<proteinExistence type="predicted"/>
<dbReference type="InterPro" id="IPR045851">
    <property type="entry name" value="AMP-bd_C_sf"/>
</dbReference>
<keyword evidence="4" id="KW-1185">Reference proteome</keyword>
<dbReference type="PANTHER" id="PTHR45527:SF1">
    <property type="entry name" value="FATTY ACID SYNTHASE"/>
    <property type="match status" value="1"/>
</dbReference>
<dbReference type="Pfam" id="PF00501">
    <property type="entry name" value="AMP-binding"/>
    <property type="match status" value="1"/>
</dbReference>
<accession>A0A239HBU6</accession>
<evidence type="ECO:0000313" key="3">
    <source>
        <dbReference type="EMBL" id="SNS78830.1"/>
    </source>
</evidence>
<feature type="domain" description="AMP-binding enzyme C-terminal" evidence="2">
    <location>
        <begin position="429"/>
        <end position="500"/>
    </location>
</feature>
<evidence type="ECO:0000313" key="4">
    <source>
        <dbReference type="Proteomes" id="UP000198415"/>
    </source>
</evidence>
<reference evidence="3 4" key="1">
    <citation type="submission" date="2017-06" db="EMBL/GenBank/DDBJ databases">
        <authorList>
            <person name="Kim H.J."/>
            <person name="Triplett B.A."/>
        </authorList>
    </citation>
    <scope>NUCLEOTIDE SEQUENCE [LARGE SCALE GENOMIC DNA]</scope>
    <source>
        <strain evidence="3 4">DSM 43151</strain>
    </source>
</reference>
<dbReference type="RefSeq" id="WP_089298057.1">
    <property type="nucleotide sequence ID" value="NZ_BOMU01000101.1"/>
</dbReference>
<dbReference type="Gene3D" id="3.40.50.12780">
    <property type="entry name" value="N-terminal domain of ligase-like"/>
    <property type="match status" value="1"/>
</dbReference>
<evidence type="ECO:0000259" key="2">
    <source>
        <dbReference type="Pfam" id="PF13193"/>
    </source>
</evidence>
<evidence type="ECO:0000259" key="1">
    <source>
        <dbReference type="Pfam" id="PF00501"/>
    </source>
</evidence>
<dbReference type="InterPro" id="IPR000873">
    <property type="entry name" value="AMP-dep_synth/lig_dom"/>
</dbReference>